<evidence type="ECO:0000313" key="2">
    <source>
        <dbReference type="EMBL" id="ADY51409.1"/>
    </source>
</evidence>
<evidence type="ECO:0000259" key="1">
    <source>
        <dbReference type="PROSITE" id="PS50943"/>
    </source>
</evidence>
<dbReference type="STRING" id="762903.Pedsa_0837"/>
<dbReference type="Pfam" id="PF13384">
    <property type="entry name" value="HTH_23"/>
    <property type="match status" value="1"/>
</dbReference>
<keyword evidence="3" id="KW-1185">Reference proteome</keyword>
<dbReference type="eggNOG" id="COG0640">
    <property type="taxonomic scope" value="Bacteria"/>
</dbReference>
<dbReference type="Proteomes" id="UP000000310">
    <property type="component" value="Chromosome"/>
</dbReference>
<protein>
    <recommendedName>
        <fullName evidence="1">HTH cro/C1-type domain-containing protein</fullName>
    </recommendedName>
</protein>
<dbReference type="GO" id="GO:0003677">
    <property type="term" value="F:DNA binding"/>
    <property type="evidence" value="ECO:0007669"/>
    <property type="project" value="InterPro"/>
</dbReference>
<dbReference type="KEGG" id="psn:Pedsa_0837"/>
<feature type="domain" description="HTH cro/C1-type" evidence="1">
    <location>
        <begin position="13"/>
        <end position="64"/>
    </location>
</feature>
<accession>F0S9Q3</accession>
<dbReference type="PROSITE" id="PS50943">
    <property type="entry name" value="HTH_CROC1"/>
    <property type="match status" value="1"/>
</dbReference>
<dbReference type="EMBL" id="CP002545">
    <property type="protein sequence ID" value="ADY51409.1"/>
    <property type="molecule type" value="Genomic_DNA"/>
</dbReference>
<dbReference type="InterPro" id="IPR001387">
    <property type="entry name" value="Cro/C1-type_HTH"/>
</dbReference>
<reference evidence="3" key="2">
    <citation type="submission" date="2011-02" db="EMBL/GenBank/DDBJ databases">
        <title>The complete genome of Pedobacter saltans DSM 12145.</title>
        <authorList>
            <consortium name="US DOE Joint Genome Institute (JGI-PGF)"/>
            <person name="Lucas S."/>
            <person name="Copeland A."/>
            <person name="Lapidus A."/>
            <person name="Bruce D."/>
            <person name="Goodwin L."/>
            <person name="Pitluck S."/>
            <person name="Kyrpides N."/>
            <person name="Mavromatis K."/>
            <person name="Pagani I."/>
            <person name="Ivanova N."/>
            <person name="Ovchinnikova G."/>
            <person name="Lu M."/>
            <person name="Detter J.C."/>
            <person name="Han C."/>
            <person name="Land M."/>
            <person name="Hauser L."/>
            <person name="Markowitz V."/>
            <person name="Cheng J.-F."/>
            <person name="Hugenholtz P."/>
            <person name="Woyke T."/>
            <person name="Wu D."/>
            <person name="Tindall B."/>
            <person name="Pomrenke H.G."/>
            <person name="Brambilla E."/>
            <person name="Klenk H.-P."/>
            <person name="Eisen J.A."/>
        </authorList>
    </citation>
    <scope>NUCLEOTIDE SEQUENCE [LARGE SCALE GENOMIC DNA]</scope>
    <source>
        <strain evidence="3">ATCC 51119 / DSM 12145 / JCM 21818 / LMG 10337 / NBRC 100064 / NCIMB 13643</strain>
    </source>
</reference>
<gene>
    <name evidence="2" type="ordered locus">Pedsa_0837</name>
</gene>
<name>F0S9Q3_PSESL</name>
<reference evidence="2 3" key="1">
    <citation type="journal article" date="2011" name="Stand. Genomic Sci.">
        <title>Complete genome sequence of the gliding, heparinolytic Pedobacter saltans type strain (113).</title>
        <authorList>
            <person name="Liolios K."/>
            <person name="Sikorski J."/>
            <person name="Lu M."/>
            <person name="Nolan M."/>
            <person name="Lapidus A."/>
            <person name="Lucas S."/>
            <person name="Hammon N."/>
            <person name="Deshpande S."/>
            <person name="Cheng J.F."/>
            <person name="Tapia R."/>
            <person name="Han C."/>
            <person name="Goodwin L."/>
            <person name="Pitluck S."/>
            <person name="Huntemann M."/>
            <person name="Ivanova N."/>
            <person name="Pagani I."/>
            <person name="Mavromatis K."/>
            <person name="Ovchinikova G."/>
            <person name="Pati A."/>
            <person name="Chen A."/>
            <person name="Palaniappan K."/>
            <person name="Land M."/>
            <person name="Hauser L."/>
            <person name="Brambilla E.M."/>
            <person name="Kotsyurbenko O."/>
            <person name="Rohde M."/>
            <person name="Tindall B.J."/>
            <person name="Abt B."/>
            <person name="Goker M."/>
            <person name="Detter J.C."/>
            <person name="Woyke T."/>
            <person name="Bristow J."/>
            <person name="Eisen J.A."/>
            <person name="Markowitz V."/>
            <person name="Hugenholtz P."/>
            <person name="Klenk H.P."/>
            <person name="Kyrpides N.C."/>
        </authorList>
    </citation>
    <scope>NUCLEOTIDE SEQUENCE [LARGE SCALE GENOMIC DNA]</scope>
    <source>
        <strain evidence="3">ATCC 51119 / DSM 12145 / JCM 21818 / LMG 10337 / NBRC 100064 / NCIMB 13643</strain>
    </source>
</reference>
<dbReference type="RefSeq" id="WP_013631909.1">
    <property type="nucleotide sequence ID" value="NC_015177.1"/>
</dbReference>
<dbReference type="HOGENOM" id="CLU_143346_1_0_10"/>
<dbReference type="OrthoDB" id="981159at2"/>
<evidence type="ECO:0000313" key="3">
    <source>
        <dbReference type="Proteomes" id="UP000000310"/>
    </source>
</evidence>
<dbReference type="AlphaFoldDB" id="F0S9Q3"/>
<organism evidence="2 3">
    <name type="scientific">Pseudopedobacter saltans (strain ATCC 51119 / DSM 12145 / JCM 21818 / CCUG 39354 / LMG 10337 / NBRC 100064 / NCIMB 13643)</name>
    <name type="common">Pedobacter saltans</name>
    <dbReference type="NCBI Taxonomy" id="762903"/>
    <lineage>
        <taxon>Bacteria</taxon>
        <taxon>Pseudomonadati</taxon>
        <taxon>Bacteroidota</taxon>
        <taxon>Sphingobacteriia</taxon>
        <taxon>Sphingobacteriales</taxon>
        <taxon>Sphingobacteriaceae</taxon>
        <taxon>Pseudopedobacter</taxon>
    </lineage>
</organism>
<sequence length="119" mass="13991">MHNGEIVELVIRRHGLSITEVSRRLQVSRRSIYNWFTQQNLALNVICRIGEVLDYDFSIDMPDLFNATDSQVNVARSHFKQAIGDYQNSASYWRNKYISLLEKHNDMLNQFRTTNLQLV</sequence>
<dbReference type="Gene3D" id="1.10.260.40">
    <property type="entry name" value="lambda repressor-like DNA-binding domains"/>
    <property type="match status" value="1"/>
</dbReference>
<proteinExistence type="predicted"/>
<dbReference type="InterPro" id="IPR010982">
    <property type="entry name" value="Lambda_DNA-bd_dom_sf"/>
</dbReference>
<dbReference type="CDD" id="cd00093">
    <property type="entry name" value="HTH_XRE"/>
    <property type="match status" value="1"/>
</dbReference>